<sequence>MGQLNGLGFVAIWNAVQPGTEADFDAWHRQEHMPERLAIPGFIRGERWRAREPGGGYFTLYTLENPSVARSAPYLSRLNDPTPWTRRIMAGFRQNSRCAGVFERSLGSLPAAHMVVVRLEAFDGLDADAVAQQIMGIGGVAGCHIGRADAEVSSLETAERQGRTVGEPAGMMLISLVRRPDAQTMDKLAAALADVAPDAMAAFTKELTFP</sequence>
<dbReference type="Proteomes" id="UP000654108">
    <property type="component" value="Unassembled WGS sequence"/>
</dbReference>
<evidence type="ECO:0000313" key="2">
    <source>
        <dbReference type="Proteomes" id="UP000654108"/>
    </source>
</evidence>
<name>A0A927IUL4_9HYPH</name>
<dbReference type="EMBL" id="JACYFU010000004">
    <property type="protein sequence ID" value="MBD8066826.1"/>
    <property type="molecule type" value="Genomic_DNA"/>
</dbReference>
<accession>A0A927IUL4</accession>
<dbReference type="RefSeq" id="WP_191777279.1">
    <property type="nucleotide sequence ID" value="NZ_JACYFU010000004.1"/>
</dbReference>
<gene>
    <name evidence="1" type="ORF">IC608_15230</name>
</gene>
<comment type="caution">
    <text evidence="1">The sequence shown here is derived from an EMBL/GenBank/DDBJ whole genome shotgun (WGS) entry which is preliminary data.</text>
</comment>
<dbReference type="InterPro" id="IPR011008">
    <property type="entry name" value="Dimeric_a/b-barrel"/>
</dbReference>
<organism evidence="1 2">
    <name type="scientific">Devosia oryzisoli</name>
    <dbReference type="NCBI Taxonomy" id="2774138"/>
    <lineage>
        <taxon>Bacteria</taxon>
        <taxon>Pseudomonadati</taxon>
        <taxon>Pseudomonadota</taxon>
        <taxon>Alphaproteobacteria</taxon>
        <taxon>Hyphomicrobiales</taxon>
        <taxon>Devosiaceae</taxon>
        <taxon>Devosia</taxon>
    </lineage>
</organism>
<evidence type="ECO:0000313" key="1">
    <source>
        <dbReference type="EMBL" id="MBD8066826.1"/>
    </source>
</evidence>
<reference evidence="1" key="1">
    <citation type="submission" date="2020-09" db="EMBL/GenBank/DDBJ databases">
        <title>Genome seq and assembly of Devosia sp.</title>
        <authorList>
            <person name="Chhetri G."/>
        </authorList>
    </citation>
    <scope>NUCLEOTIDE SEQUENCE</scope>
    <source>
        <strain evidence="1">PTR5</strain>
    </source>
</reference>
<dbReference type="AlphaFoldDB" id="A0A927IUL4"/>
<proteinExistence type="predicted"/>
<keyword evidence="2" id="KW-1185">Reference proteome</keyword>
<protein>
    <submittedName>
        <fullName evidence="1">Uncharacterized protein</fullName>
    </submittedName>
</protein>
<dbReference type="SUPFAM" id="SSF54909">
    <property type="entry name" value="Dimeric alpha+beta barrel"/>
    <property type="match status" value="1"/>
</dbReference>